<keyword evidence="5" id="KW-1185">Reference proteome</keyword>
<dbReference type="Proteomes" id="UP001595859">
    <property type="component" value="Unassembled WGS sequence"/>
</dbReference>
<feature type="signal peptide" evidence="2">
    <location>
        <begin position="1"/>
        <end position="30"/>
    </location>
</feature>
<sequence>MTMLRTRIGAGVMISGVALLLAACNSGGTASPGDPDVPSVPRSTSQQATTTPPPTSTSAPGTAKAGQPPPSVGDGSQVASTECKVADLKLSLGGGDATAGTAYRHLVFTNKGSRTCTMQGFPGVSYVAGDDGHQVGPAAYRNGKKGPAVTLKPGASAYADVGFVQVRNYDPAVCKPTEVRGLRVYPPHDYDSMFLPNPGTGCAGTPPGNQLTVSTVRSGTGGA</sequence>
<dbReference type="RefSeq" id="WP_378056666.1">
    <property type="nucleotide sequence ID" value="NZ_JBHSIS010000006.1"/>
</dbReference>
<organism evidence="4 5">
    <name type="scientific">Actinophytocola glycyrrhizae</name>
    <dbReference type="NCBI Taxonomy" id="2044873"/>
    <lineage>
        <taxon>Bacteria</taxon>
        <taxon>Bacillati</taxon>
        <taxon>Actinomycetota</taxon>
        <taxon>Actinomycetes</taxon>
        <taxon>Pseudonocardiales</taxon>
        <taxon>Pseudonocardiaceae</taxon>
    </lineage>
</organism>
<dbReference type="PROSITE" id="PS51257">
    <property type="entry name" value="PROKAR_LIPOPROTEIN"/>
    <property type="match status" value="1"/>
</dbReference>
<gene>
    <name evidence="4" type="ORF">ACFPCV_14615</name>
</gene>
<feature type="compositionally biased region" description="Low complexity" evidence="1">
    <location>
        <begin position="43"/>
        <end position="66"/>
    </location>
</feature>
<evidence type="ECO:0000313" key="4">
    <source>
        <dbReference type="EMBL" id="MFC4854738.1"/>
    </source>
</evidence>
<name>A0ABV9RZD5_9PSEU</name>
<evidence type="ECO:0000256" key="1">
    <source>
        <dbReference type="SAM" id="MobiDB-lite"/>
    </source>
</evidence>
<comment type="caution">
    <text evidence="4">The sequence shown here is derived from an EMBL/GenBank/DDBJ whole genome shotgun (WGS) entry which is preliminary data.</text>
</comment>
<dbReference type="InterPro" id="IPR025326">
    <property type="entry name" value="DUF4232"/>
</dbReference>
<feature type="region of interest" description="Disordered" evidence="1">
    <location>
        <begin position="28"/>
        <end position="79"/>
    </location>
</feature>
<dbReference type="Pfam" id="PF14016">
    <property type="entry name" value="DUF4232"/>
    <property type="match status" value="1"/>
</dbReference>
<reference evidence="5" key="1">
    <citation type="journal article" date="2019" name="Int. J. Syst. Evol. Microbiol.">
        <title>The Global Catalogue of Microorganisms (GCM) 10K type strain sequencing project: providing services to taxonomists for standard genome sequencing and annotation.</title>
        <authorList>
            <consortium name="The Broad Institute Genomics Platform"/>
            <consortium name="The Broad Institute Genome Sequencing Center for Infectious Disease"/>
            <person name="Wu L."/>
            <person name="Ma J."/>
        </authorList>
    </citation>
    <scope>NUCLEOTIDE SEQUENCE [LARGE SCALE GENOMIC DNA]</scope>
    <source>
        <strain evidence="5">ZS-22-S1</strain>
    </source>
</reference>
<feature type="chain" id="PRO_5045456589" evidence="2">
    <location>
        <begin position="31"/>
        <end position="223"/>
    </location>
</feature>
<evidence type="ECO:0000313" key="5">
    <source>
        <dbReference type="Proteomes" id="UP001595859"/>
    </source>
</evidence>
<proteinExistence type="predicted"/>
<protein>
    <submittedName>
        <fullName evidence="4">DUF4232 domain-containing protein</fullName>
    </submittedName>
</protein>
<evidence type="ECO:0000256" key="2">
    <source>
        <dbReference type="SAM" id="SignalP"/>
    </source>
</evidence>
<dbReference type="EMBL" id="JBHSIS010000006">
    <property type="protein sequence ID" value="MFC4854738.1"/>
    <property type="molecule type" value="Genomic_DNA"/>
</dbReference>
<evidence type="ECO:0000259" key="3">
    <source>
        <dbReference type="Pfam" id="PF14016"/>
    </source>
</evidence>
<keyword evidence="2" id="KW-0732">Signal</keyword>
<feature type="domain" description="DUF4232" evidence="3">
    <location>
        <begin position="83"/>
        <end position="216"/>
    </location>
</feature>
<accession>A0ABV9RZD5</accession>